<gene>
    <name evidence="5" type="ORF">UY72_C0042G0008</name>
</gene>
<evidence type="ECO:0000256" key="3">
    <source>
        <dbReference type="ARBA" id="ARBA00022827"/>
    </source>
</evidence>
<dbReference type="Proteomes" id="UP000034846">
    <property type="component" value="Unassembled WGS sequence"/>
</dbReference>
<accession>A0A0G1XF27</accession>
<evidence type="ECO:0000313" key="5">
    <source>
        <dbReference type="EMBL" id="KKW29510.1"/>
    </source>
</evidence>
<dbReference type="GO" id="GO:0016491">
    <property type="term" value="F:oxidoreductase activity"/>
    <property type="evidence" value="ECO:0007669"/>
    <property type="project" value="InterPro"/>
</dbReference>
<dbReference type="Gene3D" id="3.30.390.30">
    <property type="match status" value="1"/>
</dbReference>
<name>A0A0G1XF27_9BACT</name>
<dbReference type="Pfam" id="PF07992">
    <property type="entry name" value="Pyr_redox_2"/>
    <property type="match status" value="1"/>
</dbReference>
<evidence type="ECO:0000313" key="6">
    <source>
        <dbReference type="Proteomes" id="UP000034846"/>
    </source>
</evidence>
<comment type="cofactor">
    <cofactor evidence="1">
        <name>FAD</name>
        <dbReference type="ChEBI" id="CHEBI:57692"/>
    </cofactor>
</comment>
<dbReference type="InterPro" id="IPR036188">
    <property type="entry name" value="FAD/NAD-bd_sf"/>
</dbReference>
<dbReference type="InterPro" id="IPR050260">
    <property type="entry name" value="FAD-bd_OxRdtase"/>
</dbReference>
<comment type="caution">
    <text evidence="5">The sequence shown here is derived from an EMBL/GenBank/DDBJ whole genome shotgun (WGS) entry which is preliminary data.</text>
</comment>
<evidence type="ECO:0000259" key="4">
    <source>
        <dbReference type="Pfam" id="PF07992"/>
    </source>
</evidence>
<protein>
    <submittedName>
        <fullName evidence="5">NAD(P)H-nitrite reductase</fullName>
    </submittedName>
</protein>
<dbReference type="PANTHER" id="PTHR43429">
    <property type="entry name" value="PYRIDINE NUCLEOTIDE-DISULFIDE OXIDOREDUCTASE DOMAIN-CONTAINING"/>
    <property type="match status" value="1"/>
</dbReference>
<proteinExistence type="predicted"/>
<keyword evidence="2" id="KW-0285">Flavoprotein</keyword>
<feature type="domain" description="FAD/NAD(P)-binding" evidence="4">
    <location>
        <begin position="16"/>
        <end position="229"/>
    </location>
</feature>
<evidence type="ECO:0000256" key="2">
    <source>
        <dbReference type="ARBA" id="ARBA00022630"/>
    </source>
</evidence>
<keyword evidence="3" id="KW-0274">FAD</keyword>
<sequence length="313" mass="34498">MLATRVEEISVTNSFVRTSEGRELPFDQLLLATGGELNLADEDMRGVVYLRGVDDVDQIDALARELRMKPQEDRNVVVYGGGFIAFEFINYFAHLKANTTVLMRGRGFWSSVLSDESQALLRKTAEAHGVHVVTGVKSISLKGDKQLEHVVADTETLPADILGVGIGIHPERELFTDAGIEVRSGIVTNEYLETAHPGVFAAGDGAEFYDRFAGRHVTYGNWMNAQMQGRAVAHIMHGERKPFELVSSYSTHLFDLQMVFIGDIDRQAADNVVLARADEGATEELFYRQGKLVGGILIGDIARRMAITAEIRG</sequence>
<dbReference type="PRINTS" id="PR00469">
    <property type="entry name" value="PNDRDTASEII"/>
</dbReference>
<evidence type="ECO:0000256" key="1">
    <source>
        <dbReference type="ARBA" id="ARBA00001974"/>
    </source>
</evidence>
<dbReference type="Gene3D" id="3.50.50.60">
    <property type="entry name" value="FAD/NAD(P)-binding domain"/>
    <property type="match status" value="2"/>
</dbReference>
<dbReference type="EMBL" id="LCRD01000042">
    <property type="protein sequence ID" value="KKW29510.1"/>
    <property type="molecule type" value="Genomic_DNA"/>
</dbReference>
<dbReference type="PRINTS" id="PR00368">
    <property type="entry name" value="FADPNR"/>
</dbReference>
<dbReference type="AlphaFoldDB" id="A0A0G1XF27"/>
<reference evidence="5 6" key="1">
    <citation type="journal article" date="2015" name="Nature">
        <title>rRNA introns, odd ribosomes, and small enigmatic genomes across a large radiation of phyla.</title>
        <authorList>
            <person name="Brown C.T."/>
            <person name="Hug L.A."/>
            <person name="Thomas B.C."/>
            <person name="Sharon I."/>
            <person name="Castelle C.J."/>
            <person name="Singh A."/>
            <person name="Wilkins M.J."/>
            <person name="Williams K.H."/>
            <person name="Banfield J.F."/>
        </authorList>
    </citation>
    <scope>NUCLEOTIDE SEQUENCE [LARGE SCALE GENOMIC DNA]</scope>
</reference>
<dbReference type="InterPro" id="IPR023753">
    <property type="entry name" value="FAD/NAD-binding_dom"/>
</dbReference>
<dbReference type="PANTHER" id="PTHR43429:SF3">
    <property type="entry name" value="NITRITE REDUCTASE [NAD(P)H]"/>
    <property type="match status" value="1"/>
</dbReference>
<organism evidence="5 6">
    <name type="scientific">Candidatus Uhrbacteria bacterium GW2011_GWD2_52_7</name>
    <dbReference type="NCBI Taxonomy" id="1618989"/>
    <lineage>
        <taxon>Bacteria</taxon>
        <taxon>Candidatus Uhriibacteriota</taxon>
    </lineage>
</organism>
<dbReference type="InterPro" id="IPR016156">
    <property type="entry name" value="FAD/NAD-linked_Rdtase_dimer_sf"/>
</dbReference>
<dbReference type="SUPFAM" id="SSF51905">
    <property type="entry name" value="FAD/NAD(P)-binding domain"/>
    <property type="match status" value="1"/>
</dbReference>